<dbReference type="Proteomes" id="UP000597444">
    <property type="component" value="Unassembled WGS sequence"/>
</dbReference>
<proteinExistence type="predicted"/>
<accession>A0A8J3N6Z3</accession>
<name>A0A8J3N6Z3_9CHLR</name>
<sequence length="191" mass="20826">MQIAKLDSKISSLKELAETQEMFLRKAWTDGHRVLIEGHKMAVRFNDWLAGMLVNPGAKVALALGIAAVGSIPSSVIADRVLASAVISNIIATGFETFLFDKVSFPLNVITNGVQWTGWNTGSYEVQEAIEKMHSSHGNETIGQGHNFTTDAFARILTDQFGNLMVGDSTFDRLLAGRLDELTEFGPITIN</sequence>
<dbReference type="AlphaFoldDB" id="A0A8J3N6Z3"/>
<evidence type="ECO:0000313" key="2">
    <source>
        <dbReference type="Proteomes" id="UP000597444"/>
    </source>
</evidence>
<comment type="caution">
    <text evidence="1">The sequence shown here is derived from an EMBL/GenBank/DDBJ whole genome shotgun (WGS) entry which is preliminary data.</text>
</comment>
<reference evidence="1" key="1">
    <citation type="submission" date="2020-10" db="EMBL/GenBank/DDBJ databases">
        <title>Taxonomic study of unclassified bacteria belonging to the class Ktedonobacteria.</title>
        <authorList>
            <person name="Yabe S."/>
            <person name="Wang C.M."/>
            <person name="Zheng Y."/>
            <person name="Sakai Y."/>
            <person name="Cavaletti L."/>
            <person name="Monciardini P."/>
            <person name="Donadio S."/>
        </authorList>
    </citation>
    <scope>NUCLEOTIDE SEQUENCE</scope>
    <source>
        <strain evidence="1">ID150040</strain>
    </source>
</reference>
<keyword evidence="2" id="KW-1185">Reference proteome</keyword>
<evidence type="ECO:0000313" key="1">
    <source>
        <dbReference type="EMBL" id="GHO97945.1"/>
    </source>
</evidence>
<gene>
    <name evidence="1" type="ORF">KSF_079930</name>
</gene>
<organism evidence="1 2">
    <name type="scientific">Reticulibacter mediterranei</name>
    <dbReference type="NCBI Taxonomy" id="2778369"/>
    <lineage>
        <taxon>Bacteria</taxon>
        <taxon>Bacillati</taxon>
        <taxon>Chloroflexota</taxon>
        <taxon>Ktedonobacteria</taxon>
        <taxon>Ktedonobacterales</taxon>
        <taxon>Reticulibacteraceae</taxon>
        <taxon>Reticulibacter</taxon>
    </lineage>
</organism>
<dbReference type="EMBL" id="BNJK01000002">
    <property type="protein sequence ID" value="GHO97945.1"/>
    <property type="molecule type" value="Genomic_DNA"/>
</dbReference>
<protein>
    <submittedName>
        <fullName evidence="1">Uncharacterized protein</fullName>
    </submittedName>
</protein>